<reference evidence="1 2" key="1">
    <citation type="journal article" date="2015" name="Proc. Natl. Acad. Sci. U.S.A.">
        <title>The resurrection genome of Boea hygrometrica: A blueprint for survival of dehydration.</title>
        <authorList>
            <person name="Xiao L."/>
            <person name="Yang G."/>
            <person name="Zhang L."/>
            <person name="Yang X."/>
            <person name="Zhao S."/>
            <person name="Ji Z."/>
            <person name="Zhou Q."/>
            <person name="Hu M."/>
            <person name="Wang Y."/>
            <person name="Chen M."/>
            <person name="Xu Y."/>
            <person name="Jin H."/>
            <person name="Xiao X."/>
            <person name="Hu G."/>
            <person name="Bao F."/>
            <person name="Hu Y."/>
            <person name="Wan P."/>
            <person name="Li L."/>
            <person name="Deng X."/>
            <person name="Kuang T."/>
            <person name="Xiang C."/>
            <person name="Zhu J.K."/>
            <person name="Oliver M.J."/>
            <person name="He Y."/>
        </authorList>
    </citation>
    <scope>NUCLEOTIDE SEQUENCE [LARGE SCALE GENOMIC DNA]</scope>
    <source>
        <strain evidence="2">cv. XS01</strain>
    </source>
</reference>
<keyword evidence="1" id="KW-0547">Nucleotide-binding</keyword>
<proteinExistence type="predicted"/>
<gene>
    <name evidence="1" type="ORF">F511_42974</name>
</gene>
<dbReference type="AlphaFoldDB" id="A0A2Z6ZYW2"/>
<name>A0A2Z6ZYW2_9LAMI</name>
<organism evidence="1 2">
    <name type="scientific">Dorcoceras hygrometricum</name>
    <dbReference type="NCBI Taxonomy" id="472368"/>
    <lineage>
        <taxon>Eukaryota</taxon>
        <taxon>Viridiplantae</taxon>
        <taxon>Streptophyta</taxon>
        <taxon>Embryophyta</taxon>
        <taxon>Tracheophyta</taxon>
        <taxon>Spermatophyta</taxon>
        <taxon>Magnoliopsida</taxon>
        <taxon>eudicotyledons</taxon>
        <taxon>Gunneridae</taxon>
        <taxon>Pentapetalae</taxon>
        <taxon>asterids</taxon>
        <taxon>lamiids</taxon>
        <taxon>Lamiales</taxon>
        <taxon>Gesneriaceae</taxon>
        <taxon>Didymocarpoideae</taxon>
        <taxon>Trichosporeae</taxon>
        <taxon>Loxocarpinae</taxon>
        <taxon>Dorcoceras</taxon>
    </lineage>
</organism>
<evidence type="ECO:0000313" key="1">
    <source>
        <dbReference type="EMBL" id="KZV14396.1"/>
    </source>
</evidence>
<evidence type="ECO:0000313" key="2">
    <source>
        <dbReference type="Proteomes" id="UP000250235"/>
    </source>
</evidence>
<dbReference type="EMBL" id="KV020718">
    <property type="protein sequence ID" value="KZV14396.1"/>
    <property type="molecule type" value="Genomic_DNA"/>
</dbReference>
<dbReference type="GO" id="GO:0004386">
    <property type="term" value="F:helicase activity"/>
    <property type="evidence" value="ECO:0007669"/>
    <property type="project" value="UniProtKB-KW"/>
</dbReference>
<keyword evidence="2" id="KW-1185">Reference proteome</keyword>
<accession>A0A2Z6ZYW2</accession>
<protein>
    <submittedName>
        <fullName evidence="1">DEAD-box ATP-dependent RNA helicase 37-like</fullName>
    </submittedName>
</protein>
<sequence length="184" mass="20860">MLKFKPGSLLDHLRHPLNVLAWISSTVPARASPHCSSFGHPLLDQLERPLTVPTWTTPQSTLLSALNQSAISVLFQLAADTFLFIHLASISVSARFRCRIKKTGIVRELCHNSRRLSHSLDINHMQKPVNAVGKENKHCEFVYVSSELNLLHHPFFHNGKDSLEDFDYNDPRCNPLTTRSRKES</sequence>
<keyword evidence="1" id="KW-0378">Hydrolase</keyword>
<keyword evidence="1" id="KW-0347">Helicase</keyword>
<dbReference type="Proteomes" id="UP000250235">
    <property type="component" value="Unassembled WGS sequence"/>
</dbReference>
<keyword evidence="1" id="KW-0067">ATP-binding</keyword>